<dbReference type="GO" id="GO:0020037">
    <property type="term" value="F:heme binding"/>
    <property type="evidence" value="ECO:0007669"/>
    <property type="project" value="InterPro"/>
</dbReference>
<dbReference type="Gene3D" id="1.10.630.10">
    <property type="entry name" value="Cytochrome P450"/>
    <property type="match status" value="1"/>
</dbReference>
<keyword evidence="5 6" id="KW-0408">Iron</keyword>
<evidence type="ECO:0000256" key="7">
    <source>
        <dbReference type="RuleBase" id="RU000461"/>
    </source>
</evidence>
<evidence type="ECO:0000256" key="3">
    <source>
        <dbReference type="ARBA" id="ARBA00022617"/>
    </source>
</evidence>
<name>A0AAD9A4M5_9PEZI</name>
<evidence type="ECO:0000313" key="9">
    <source>
        <dbReference type="Proteomes" id="UP001243330"/>
    </source>
</evidence>
<feature type="binding site" description="axial binding residue" evidence="6">
    <location>
        <position position="459"/>
    </location>
    <ligand>
        <name>heme</name>
        <dbReference type="ChEBI" id="CHEBI:30413"/>
    </ligand>
    <ligandPart>
        <name>Fe</name>
        <dbReference type="ChEBI" id="CHEBI:18248"/>
    </ligandPart>
</feature>
<comment type="caution">
    <text evidence="8">The sequence shown here is derived from an EMBL/GenBank/DDBJ whole genome shotgun (WGS) entry which is preliminary data.</text>
</comment>
<dbReference type="InterPro" id="IPR002401">
    <property type="entry name" value="Cyt_P450_E_grp-I"/>
</dbReference>
<dbReference type="PANTHER" id="PTHR24305:SF232">
    <property type="entry name" value="P450, PUTATIVE (EUROFUNG)-RELATED"/>
    <property type="match status" value="1"/>
</dbReference>
<dbReference type="FunFam" id="1.10.630.10:FF:000050">
    <property type="entry name" value="Cytochrome P450 monooxygenase"/>
    <property type="match status" value="1"/>
</dbReference>
<sequence>MAIAFLQVALAAGCLAFIHLVSNYFAAGIRKVPGPFLAGLSNLYRVYNVSKGNNQASLIALHDELGDNVRLGPRVVSIRNPADIAKVYSVKNGFPKSGFYAVQQQLVDGKATQTLFTTLSDAFHARIRRPVANAYSMTTLTDYEPLVDSAIVSLLSELEIRYASTGVPVSLFEWFQFYAFDVITELTCGRPFGFMREGRDLEGIIAALNTAMDYNAIVGQVPWLDRWLKKNPIICRFSRSTGPVALFANRRLQERLIAEQNQKPHERQLNGPSLDFVHKFFRAKEAHPDIVNDGQVLSYMITNMFAGSDTTAISLRAILYYTTRSPRVYSKLMAELDEARDEGRLSIPVSWKQSQQLTYLIATVSEAMRLHPAVGLILERIVPEGGLELADGTRLPGGTIVGASPWVVHHDKEVFGDDANLFRPERWLQDGNESQEEFDKRFKTMAAATFTFGKGHRTCIGKNISLLEIFKMIPSFFLKFGVARSTQPHEEWKLQNSWFVRQECPDFWIGLRQKD</sequence>
<evidence type="ECO:0000256" key="2">
    <source>
        <dbReference type="ARBA" id="ARBA00010617"/>
    </source>
</evidence>
<evidence type="ECO:0000256" key="4">
    <source>
        <dbReference type="ARBA" id="ARBA00022723"/>
    </source>
</evidence>
<organism evidence="8 9">
    <name type="scientific">Colletotrichum chrysophilum</name>
    <dbReference type="NCBI Taxonomy" id="1836956"/>
    <lineage>
        <taxon>Eukaryota</taxon>
        <taxon>Fungi</taxon>
        <taxon>Dikarya</taxon>
        <taxon>Ascomycota</taxon>
        <taxon>Pezizomycotina</taxon>
        <taxon>Sordariomycetes</taxon>
        <taxon>Hypocreomycetidae</taxon>
        <taxon>Glomerellales</taxon>
        <taxon>Glomerellaceae</taxon>
        <taxon>Colletotrichum</taxon>
        <taxon>Colletotrichum gloeosporioides species complex</taxon>
    </lineage>
</organism>
<dbReference type="InterPro" id="IPR001128">
    <property type="entry name" value="Cyt_P450"/>
</dbReference>
<dbReference type="PROSITE" id="PS00086">
    <property type="entry name" value="CYTOCHROME_P450"/>
    <property type="match status" value="1"/>
</dbReference>
<keyword evidence="9" id="KW-1185">Reference proteome</keyword>
<dbReference type="PRINTS" id="PR00463">
    <property type="entry name" value="EP450I"/>
</dbReference>
<dbReference type="GO" id="GO:0005506">
    <property type="term" value="F:iron ion binding"/>
    <property type="evidence" value="ECO:0007669"/>
    <property type="project" value="InterPro"/>
</dbReference>
<dbReference type="SUPFAM" id="SSF48264">
    <property type="entry name" value="Cytochrome P450"/>
    <property type="match status" value="1"/>
</dbReference>
<evidence type="ECO:0000313" key="8">
    <source>
        <dbReference type="EMBL" id="KAK1841406.1"/>
    </source>
</evidence>
<dbReference type="Proteomes" id="UP001243330">
    <property type="component" value="Unassembled WGS sequence"/>
</dbReference>
<gene>
    <name evidence="8" type="ORF">CCHR01_15954</name>
</gene>
<dbReference type="GO" id="GO:0016705">
    <property type="term" value="F:oxidoreductase activity, acting on paired donors, with incorporation or reduction of molecular oxygen"/>
    <property type="evidence" value="ECO:0007669"/>
    <property type="project" value="InterPro"/>
</dbReference>
<keyword evidence="3 6" id="KW-0349">Heme</keyword>
<comment type="cofactor">
    <cofactor evidence="1 6">
        <name>heme</name>
        <dbReference type="ChEBI" id="CHEBI:30413"/>
    </cofactor>
</comment>
<keyword evidence="7" id="KW-0560">Oxidoreductase</keyword>
<dbReference type="CDD" id="cd11060">
    <property type="entry name" value="CYP57A1-like"/>
    <property type="match status" value="1"/>
</dbReference>
<proteinExistence type="inferred from homology"/>
<dbReference type="InterPro" id="IPR017972">
    <property type="entry name" value="Cyt_P450_CS"/>
</dbReference>
<accession>A0AAD9A4M5</accession>
<evidence type="ECO:0000256" key="6">
    <source>
        <dbReference type="PIRSR" id="PIRSR602401-1"/>
    </source>
</evidence>
<dbReference type="GO" id="GO:0004497">
    <property type="term" value="F:monooxygenase activity"/>
    <property type="evidence" value="ECO:0007669"/>
    <property type="project" value="UniProtKB-KW"/>
</dbReference>
<dbReference type="PRINTS" id="PR00385">
    <property type="entry name" value="P450"/>
</dbReference>
<reference evidence="8" key="1">
    <citation type="submission" date="2023-01" db="EMBL/GenBank/DDBJ databases">
        <title>Colletotrichum chrysophilum M932 genome sequence.</title>
        <authorList>
            <person name="Baroncelli R."/>
        </authorList>
    </citation>
    <scope>NUCLEOTIDE SEQUENCE</scope>
    <source>
        <strain evidence="8">M932</strain>
    </source>
</reference>
<keyword evidence="4 6" id="KW-0479">Metal-binding</keyword>
<dbReference type="InterPro" id="IPR036396">
    <property type="entry name" value="Cyt_P450_sf"/>
</dbReference>
<dbReference type="EMBL" id="JAQOWY010000482">
    <property type="protein sequence ID" value="KAK1841406.1"/>
    <property type="molecule type" value="Genomic_DNA"/>
</dbReference>
<evidence type="ECO:0000256" key="1">
    <source>
        <dbReference type="ARBA" id="ARBA00001971"/>
    </source>
</evidence>
<comment type="similarity">
    <text evidence="2 7">Belongs to the cytochrome P450 family.</text>
</comment>
<keyword evidence="7" id="KW-0503">Monooxygenase</keyword>
<dbReference type="Pfam" id="PF00067">
    <property type="entry name" value="p450"/>
    <property type="match status" value="1"/>
</dbReference>
<dbReference type="AlphaFoldDB" id="A0AAD9A4M5"/>
<evidence type="ECO:0000256" key="5">
    <source>
        <dbReference type="ARBA" id="ARBA00023004"/>
    </source>
</evidence>
<dbReference type="InterPro" id="IPR050121">
    <property type="entry name" value="Cytochrome_P450_monoxygenase"/>
</dbReference>
<dbReference type="PANTHER" id="PTHR24305">
    <property type="entry name" value="CYTOCHROME P450"/>
    <property type="match status" value="1"/>
</dbReference>
<protein>
    <submittedName>
        <fullName evidence="8">Pisatin demethylase</fullName>
    </submittedName>
</protein>